<comment type="subcellular location">
    <subcellularLocation>
        <location evidence="1">Mitochondrion</location>
    </subcellularLocation>
</comment>
<name>A0A9J7KXI3_BRAFL</name>
<dbReference type="PROSITE" id="PS00178">
    <property type="entry name" value="AA_TRNA_LIGASE_I"/>
    <property type="match status" value="1"/>
</dbReference>
<dbReference type="GO" id="GO:0005524">
    <property type="term" value="F:ATP binding"/>
    <property type="evidence" value="ECO:0007669"/>
    <property type="project" value="UniProtKB-KW"/>
</dbReference>
<evidence type="ECO:0000256" key="6">
    <source>
        <dbReference type="ARBA" id="ARBA00022741"/>
    </source>
</evidence>
<dbReference type="InterPro" id="IPR013155">
    <property type="entry name" value="M/V/L/I-tRNA-synth_anticd-bd"/>
</dbReference>
<dbReference type="InterPro" id="IPR001412">
    <property type="entry name" value="aa-tRNA-synth_I_CS"/>
</dbReference>
<keyword evidence="6 12" id="KW-0547">Nucleotide-binding</keyword>
<dbReference type="PRINTS" id="PR00985">
    <property type="entry name" value="TRNASYNTHLEU"/>
</dbReference>
<dbReference type="GO" id="GO:0032543">
    <property type="term" value="P:mitochondrial translation"/>
    <property type="evidence" value="ECO:0000318"/>
    <property type="project" value="GO_Central"/>
</dbReference>
<feature type="domain" description="Aminoacyl-tRNA synthetase class Ia" evidence="13">
    <location>
        <begin position="441"/>
        <end position="599"/>
    </location>
</feature>
<sequence>MLAFRANFLPCLGSKALSFPVVGGSKPPPCLSTTWARCIYSVTGQWEKDYSKEARIAVEKFWYGKLLKDSKQTQKFQSDRPKYYVLPMFPYPSGRLHMGHVRVYTISDTVARFQRMNGYQVLHPMGWDAFGLPAENAAIERGLHPHDWTKSNIEYMRKQIESLSLSFDWEKEISTCDPNYYRWTQYLFLKLFESGLCYRKEALVNWDPVDKTVLANEQVDENGRSWRSGAKVEKKYLKQWFIRITHFSHSLLRGLEDLTEWGKYVKGMQSWWLGECNGCYYDFKLEGGDVSSDSLLPVFTINPEAVYGVSHILISPDHHLLKGTQALHKWKEEITKQKVVRLPLSAVHPFTNKPVPVYVSAEAEFEEHIDAKMGIPCLNEVDKSFAEKHGLDFEIVIKHSNDGSAQVVNSAEFTNLDRQVAREEITRTAREKGCGGHWTSANLHDWPISRQRFWGTPIPIVHCPTCKEVPVPFDNLPIELPKVANFNGKGGRPLADASEWVDTTCPKCGGPGRRETDTMDTFVDSAWYFLRFCDAHNTEAPWRKEVANKLMPVDLYIGGKEHAVMHLYYARFLSHFAHQQGLVSHKEPFKRLLVQGIVKGPSYRVESTGKYLTPQEVDLSGPEPVEKKTGEKLIVEFEKMSKSKHNGVDPQELLDQYGIDTVRLFILQGVPPEMDIHWNIKAINGVLRWQGRVWGLVSRFIELRGTSPPIPEALSNSDKKKESQLITKANTFISDITRHLHDDFSPNAAIIELMGLTSILRKVPDTVAQHSVEFERILCSLVLMLAPLAPHISSEMWQGLKSVKHKTVSYDWSRDALHQPWPVATKEVETNTVMVKVLVNNKKVGTIEVHRTEATDAEALERLVQESSIGHKNLSNLLIKKLVLSPKGNLVNILTE</sequence>
<reference evidence="18" key="2">
    <citation type="submission" date="2025-08" db="UniProtKB">
        <authorList>
            <consortium name="RefSeq"/>
        </authorList>
    </citation>
    <scope>IDENTIFICATION</scope>
    <source>
        <strain evidence="18">S238N-H82</strain>
        <tissue evidence="18">Testes</tissue>
    </source>
</reference>
<evidence type="ECO:0000256" key="9">
    <source>
        <dbReference type="ARBA" id="ARBA00023146"/>
    </source>
</evidence>
<feature type="domain" description="Aminoacyl-tRNA synthetase class Ia" evidence="13">
    <location>
        <begin position="72"/>
        <end position="260"/>
    </location>
</feature>
<dbReference type="FunFam" id="3.40.50.620:FF:000060">
    <property type="entry name" value="Leucine--tRNA ligase"/>
    <property type="match status" value="1"/>
</dbReference>
<proteinExistence type="inferred from homology"/>
<evidence type="ECO:0000256" key="3">
    <source>
        <dbReference type="ARBA" id="ARBA00013164"/>
    </source>
</evidence>
<dbReference type="GO" id="GO:0002161">
    <property type="term" value="F:aminoacyl-tRNA deacylase activity"/>
    <property type="evidence" value="ECO:0007669"/>
    <property type="project" value="InterPro"/>
</dbReference>
<evidence type="ECO:0000259" key="15">
    <source>
        <dbReference type="Pfam" id="PF09334"/>
    </source>
</evidence>
<dbReference type="GO" id="GO:0006429">
    <property type="term" value="P:leucyl-tRNA aminoacylation"/>
    <property type="evidence" value="ECO:0000318"/>
    <property type="project" value="GO_Central"/>
</dbReference>
<dbReference type="InterPro" id="IPR014729">
    <property type="entry name" value="Rossmann-like_a/b/a_fold"/>
</dbReference>
<dbReference type="InterPro" id="IPR025709">
    <property type="entry name" value="Leu_tRNA-synth_edit"/>
</dbReference>
<feature type="domain" description="Methionyl/Leucyl tRNA synthetase" evidence="15">
    <location>
        <begin position="631"/>
        <end position="682"/>
    </location>
</feature>
<evidence type="ECO:0000256" key="8">
    <source>
        <dbReference type="ARBA" id="ARBA00022917"/>
    </source>
</evidence>
<dbReference type="Pfam" id="PF00133">
    <property type="entry name" value="tRNA-synt_1"/>
    <property type="match status" value="2"/>
</dbReference>
<dbReference type="InterPro" id="IPR002302">
    <property type="entry name" value="Leu-tRNA-ligase"/>
</dbReference>
<keyword evidence="5 12" id="KW-0436">Ligase</keyword>
<dbReference type="EC" id="6.1.1.4" evidence="3"/>
<reference evidence="17" key="1">
    <citation type="journal article" date="2020" name="Nat. Ecol. Evol.">
        <title>Deeply conserved synteny resolves early events in vertebrate evolution.</title>
        <authorList>
            <person name="Simakov O."/>
            <person name="Marletaz F."/>
            <person name="Yue J.X."/>
            <person name="O'Connell B."/>
            <person name="Jenkins J."/>
            <person name="Brandt A."/>
            <person name="Calef R."/>
            <person name="Tung C.H."/>
            <person name="Huang T.K."/>
            <person name="Schmutz J."/>
            <person name="Satoh N."/>
            <person name="Yu J.K."/>
            <person name="Putnam N.H."/>
            <person name="Green R.E."/>
            <person name="Rokhsar D.S."/>
        </authorList>
    </citation>
    <scope>NUCLEOTIDE SEQUENCE [LARGE SCALE GENOMIC DNA]</scope>
    <source>
        <strain evidence="17">S238N-H82</strain>
    </source>
</reference>
<evidence type="ECO:0000259" key="14">
    <source>
        <dbReference type="Pfam" id="PF08264"/>
    </source>
</evidence>
<evidence type="ECO:0000256" key="1">
    <source>
        <dbReference type="ARBA" id="ARBA00004173"/>
    </source>
</evidence>
<evidence type="ECO:0000256" key="7">
    <source>
        <dbReference type="ARBA" id="ARBA00022840"/>
    </source>
</evidence>
<feature type="domain" description="Methionyl/Valyl/Leucyl/Isoleucyl-tRNA synthetase anticodon-binding" evidence="14">
    <location>
        <begin position="725"/>
        <end position="833"/>
    </location>
</feature>
<organism evidence="17 18">
    <name type="scientific">Branchiostoma floridae</name>
    <name type="common">Florida lancelet</name>
    <name type="synonym">Amphioxus</name>
    <dbReference type="NCBI Taxonomy" id="7739"/>
    <lineage>
        <taxon>Eukaryota</taxon>
        <taxon>Metazoa</taxon>
        <taxon>Chordata</taxon>
        <taxon>Cephalochordata</taxon>
        <taxon>Leptocardii</taxon>
        <taxon>Amphioxiformes</taxon>
        <taxon>Branchiostomatidae</taxon>
        <taxon>Branchiostoma</taxon>
    </lineage>
</organism>
<dbReference type="FunFam" id="1.10.730.10:FF:000011">
    <property type="entry name" value="Leucine--tRNA ligase chloroplastic/mitochondrial"/>
    <property type="match status" value="1"/>
</dbReference>
<dbReference type="CDD" id="cd07958">
    <property type="entry name" value="Anticodon_Ia_Leu_BEm"/>
    <property type="match status" value="1"/>
</dbReference>
<evidence type="ECO:0000256" key="12">
    <source>
        <dbReference type="RuleBase" id="RU363035"/>
    </source>
</evidence>
<dbReference type="InterPro" id="IPR002300">
    <property type="entry name" value="aa-tRNA-synth_Ia"/>
</dbReference>
<evidence type="ECO:0000259" key="13">
    <source>
        <dbReference type="Pfam" id="PF00133"/>
    </source>
</evidence>
<dbReference type="Gene3D" id="3.40.50.620">
    <property type="entry name" value="HUPs"/>
    <property type="match status" value="2"/>
</dbReference>
<evidence type="ECO:0000256" key="10">
    <source>
        <dbReference type="ARBA" id="ARBA00030520"/>
    </source>
</evidence>
<keyword evidence="7 12" id="KW-0067">ATP-binding</keyword>
<gene>
    <name evidence="18" type="primary">LOC118413234</name>
</gene>
<dbReference type="PANTHER" id="PTHR43740">
    <property type="entry name" value="LEUCYL-TRNA SYNTHETASE"/>
    <property type="match status" value="1"/>
</dbReference>
<dbReference type="InterPro" id="IPR015413">
    <property type="entry name" value="Methionyl/Leucyl_tRNA_Synth"/>
</dbReference>
<dbReference type="Gene3D" id="1.10.730.10">
    <property type="entry name" value="Isoleucyl-tRNA Synthetase, Domain 1"/>
    <property type="match status" value="1"/>
</dbReference>
<accession>A0A9J7KXI3</accession>
<dbReference type="CDD" id="cd00812">
    <property type="entry name" value="LeuRS_core"/>
    <property type="match status" value="1"/>
</dbReference>
<feature type="domain" description="Leucyl-tRNA synthetase editing" evidence="16">
    <location>
        <begin position="272"/>
        <end position="428"/>
    </location>
</feature>
<dbReference type="Pfam" id="PF08264">
    <property type="entry name" value="Anticodon_1"/>
    <property type="match status" value="1"/>
</dbReference>
<dbReference type="NCBIfam" id="TIGR00396">
    <property type="entry name" value="leuS_bact"/>
    <property type="match status" value="1"/>
</dbReference>
<dbReference type="SUPFAM" id="SSF52374">
    <property type="entry name" value="Nucleotidylyl transferase"/>
    <property type="match status" value="1"/>
</dbReference>
<keyword evidence="17" id="KW-1185">Reference proteome</keyword>
<dbReference type="AlphaFoldDB" id="A0A9J7KXI3"/>
<comment type="similarity">
    <text evidence="2 12">Belongs to the class-I aminoacyl-tRNA synthetase family.</text>
</comment>
<evidence type="ECO:0000313" key="17">
    <source>
        <dbReference type="Proteomes" id="UP000001554"/>
    </source>
</evidence>
<dbReference type="SUPFAM" id="SSF47323">
    <property type="entry name" value="Anticodon-binding domain of a subclass of class I aminoacyl-tRNA synthetases"/>
    <property type="match status" value="1"/>
</dbReference>
<dbReference type="GeneID" id="118413234"/>
<evidence type="ECO:0000256" key="4">
    <source>
        <dbReference type="ARBA" id="ARBA00022490"/>
    </source>
</evidence>
<dbReference type="OrthoDB" id="15954at2759"/>
<dbReference type="Proteomes" id="UP000001554">
    <property type="component" value="Chromosome 4"/>
</dbReference>
<dbReference type="Pfam" id="PF13603">
    <property type="entry name" value="tRNA-synt_1_2"/>
    <property type="match status" value="1"/>
</dbReference>
<dbReference type="GO" id="GO:0005739">
    <property type="term" value="C:mitochondrion"/>
    <property type="evidence" value="ECO:0000318"/>
    <property type="project" value="GO_Central"/>
</dbReference>
<evidence type="ECO:0000313" key="18">
    <source>
        <dbReference type="RefSeq" id="XP_035672358.1"/>
    </source>
</evidence>
<evidence type="ECO:0000256" key="11">
    <source>
        <dbReference type="ARBA" id="ARBA00047469"/>
    </source>
</evidence>
<dbReference type="OMA" id="GIEHACM"/>
<dbReference type="PANTHER" id="PTHR43740:SF2">
    <property type="entry name" value="LEUCINE--TRNA LIGASE, MITOCHONDRIAL"/>
    <property type="match status" value="1"/>
</dbReference>
<dbReference type="RefSeq" id="XP_035672358.1">
    <property type="nucleotide sequence ID" value="XM_035816465.1"/>
</dbReference>
<dbReference type="Pfam" id="PF09334">
    <property type="entry name" value="tRNA-synt_1g"/>
    <property type="match status" value="1"/>
</dbReference>
<keyword evidence="8 12" id="KW-0648">Protein biosynthesis</keyword>
<dbReference type="SUPFAM" id="SSF50677">
    <property type="entry name" value="ValRS/IleRS/LeuRS editing domain"/>
    <property type="match status" value="1"/>
</dbReference>
<evidence type="ECO:0000256" key="2">
    <source>
        <dbReference type="ARBA" id="ARBA00005594"/>
    </source>
</evidence>
<dbReference type="GO" id="GO:0004823">
    <property type="term" value="F:leucine-tRNA ligase activity"/>
    <property type="evidence" value="ECO:0000318"/>
    <property type="project" value="GO_Central"/>
</dbReference>
<keyword evidence="9 12" id="KW-0030">Aminoacyl-tRNA synthetase</keyword>
<dbReference type="FunFam" id="3.40.50.620:FF:000100">
    <property type="entry name" value="probable leucine--tRNA ligase, mitochondrial"/>
    <property type="match status" value="1"/>
</dbReference>
<evidence type="ECO:0000256" key="5">
    <source>
        <dbReference type="ARBA" id="ARBA00022598"/>
    </source>
</evidence>
<protein>
    <recommendedName>
        <fullName evidence="3">leucine--tRNA ligase</fullName>
        <ecNumber evidence="3">6.1.1.4</ecNumber>
    </recommendedName>
    <alternativeName>
        <fullName evidence="10">Leucyl-tRNA synthetase</fullName>
    </alternativeName>
</protein>
<keyword evidence="4" id="KW-0963">Cytoplasm</keyword>
<dbReference type="KEGG" id="bfo:118413234"/>
<dbReference type="InterPro" id="IPR009080">
    <property type="entry name" value="tRNAsynth_Ia_anticodon-bd"/>
</dbReference>
<dbReference type="InterPro" id="IPR009008">
    <property type="entry name" value="Val/Leu/Ile-tRNA-synth_edit"/>
</dbReference>
<comment type="catalytic activity">
    <reaction evidence="11">
        <text>tRNA(Leu) + L-leucine + ATP = L-leucyl-tRNA(Leu) + AMP + diphosphate</text>
        <dbReference type="Rhea" id="RHEA:11688"/>
        <dbReference type="Rhea" id="RHEA-COMP:9613"/>
        <dbReference type="Rhea" id="RHEA-COMP:9622"/>
        <dbReference type="ChEBI" id="CHEBI:30616"/>
        <dbReference type="ChEBI" id="CHEBI:33019"/>
        <dbReference type="ChEBI" id="CHEBI:57427"/>
        <dbReference type="ChEBI" id="CHEBI:78442"/>
        <dbReference type="ChEBI" id="CHEBI:78494"/>
        <dbReference type="ChEBI" id="CHEBI:456215"/>
        <dbReference type="EC" id="6.1.1.4"/>
    </reaction>
</comment>
<evidence type="ECO:0000259" key="16">
    <source>
        <dbReference type="Pfam" id="PF13603"/>
    </source>
</evidence>